<keyword evidence="5" id="KW-0645">Protease</keyword>
<evidence type="ECO:0000259" key="3">
    <source>
        <dbReference type="SMART" id="SM00645"/>
    </source>
</evidence>
<protein>
    <submittedName>
        <fullName evidence="5">Cysteine protease putative</fullName>
    </submittedName>
</protein>
<dbReference type="EMBL" id="BDEQ01000001">
    <property type="protein sequence ID" value="GAT99520.1"/>
    <property type="molecule type" value="Genomic_DNA"/>
</dbReference>
<keyword evidence="5" id="KW-0378">Hydrolase</keyword>
<keyword evidence="2" id="KW-0732">Signal</keyword>
<dbReference type="VEuPathDB" id="AmoebaDB:EHI5A_229190"/>
<proteinExistence type="inferred from homology"/>
<dbReference type="VEuPathDB" id="AmoebaDB:EHI_179600"/>
<dbReference type="InterPro" id="IPR000668">
    <property type="entry name" value="Peptidase_C1A_C"/>
</dbReference>
<dbReference type="SMART" id="SM00848">
    <property type="entry name" value="Inhibitor_I29"/>
    <property type="match status" value="1"/>
</dbReference>
<evidence type="ECO:0000256" key="2">
    <source>
        <dbReference type="SAM" id="SignalP"/>
    </source>
</evidence>
<evidence type="ECO:0000259" key="4">
    <source>
        <dbReference type="SMART" id="SM00848"/>
    </source>
</evidence>
<dbReference type="InterPro" id="IPR039417">
    <property type="entry name" value="Peptidase_C1A_papain-like"/>
</dbReference>
<feature type="domain" description="Peptidase C1A papain C-terminal" evidence="3">
    <location>
        <begin position="122"/>
        <end position="359"/>
    </location>
</feature>
<organism evidence="5 6">
    <name type="scientific">Entamoeba histolytica</name>
    <dbReference type="NCBI Taxonomy" id="5759"/>
    <lineage>
        <taxon>Eukaryota</taxon>
        <taxon>Amoebozoa</taxon>
        <taxon>Evosea</taxon>
        <taxon>Archamoebae</taxon>
        <taxon>Mastigamoebida</taxon>
        <taxon>Entamoebidae</taxon>
        <taxon>Entamoeba</taxon>
    </lineage>
</organism>
<dbReference type="Pfam" id="PF00112">
    <property type="entry name" value="Peptidase_C1"/>
    <property type="match status" value="1"/>
</dbReference>
<dbReference type="InterPro" id="IPR013128">
    <property type="entry name" value="Peptidase_C1A"/>
</dbReference>
<name>A0A175K0F4_ENTHI</name>
<comment type="caution">
    <text evidence="5">The sequence shown here is derived from an EMBL/GenBank/DDBJ whole genome shotgun (WGS) entry which is preliminary data.</text>
</comment>
<dbReference type="Pfam" id="PF08246">
    <property type="entry name" value="Inhibitor_I29"/>
    <property type="match status" value="1"/>
</dbReference>
<gene>
    <name evidence="5" type="ORF">CL6EHI_121160</name>
</gene>
<dbReference type="InterPro" id="IPR038765">
    <property type="entry name" value="Papain-like_cys_pep_sf"/>
</dbReference>
<reference evidence="5 6" key="1">
    <citation type="submission" date="2016-05" db="EMBL/GenBank/DDBJ databases">
        <title>First whole genome sequencing of Entamoeba histolytica HM1:IMSS-clone-6.</title>
        <authorList>
            <person name="Mukherjee Avik.K."/>
            <person name="Izumyama S."/>
            <person name="Nakada-Tsukui K."/>
            <person name="Nozaki T."/>
        </authorList>
    </citation>
    <scope>NUCLEOTIDE SEQUENCE [LARGE SCALE GENOMIC DNA]</scope>
    <source>
        <strain evidence="5 6">HM1:IMSS clone 6</strain>
    </source>
</reference>
<dbReference type="Gene3D" id="3.90.70.10">
    <property type="entry name" value="Cysteine proteinases"/>
    <property type="match status" value="1"/>
</dbReference>
<dbReference type="VEuPathDB" id="AmoebaDB:KM1_018960"/>
<evidence type="ECO:0000313" key="6">
    <source>
        <dbReference type="Proteomes" id="UP000078387"/>
    </source>
</evidence>
<dbReference type="GO" id="GO:0006508">
    <property type="term" value="P:proteolysis"/>
    <property type="evidence" value="ECO:0007669"/>
    <property type="project" value="UniProtKB-KW"/>
</dbReference>
<feature type="domain" description="Cathepsin propeptide inhibitor" evidence="4">
    <location>
        <begin position="28"/>
        <end position="84"/>
    </location>
</feature>
<dbReference type="AlphaFoldDB" id="A0A175K0F4"/>
<comment type="similarity">
    <text evidence="1">Belongs to the peptidase C1 family.</text>
</comment>
<dbReference type="CDD" id="cd02248">
    <property type="entry name" value="Peptidase_C1A"/>
    <property type="match status" value="1"/>
</dbReference>
<dbReference type="VEuPathDB" id="AmoebaDB:KM1_288620"/>
<accession>A0A175K0F4</accession>
<dbReference type="SUPFAM" id="SSF54001">
    <property type="entry name" value="Cysteine proteinases"/>
    <property type="match status" value="1"/>
</dbReference>
<feature type="signal peptide" evidence="2">
    <location>
        <begin position="1"/>
        <end position="15"/>
    </location>
</feature>
<dbReference type="Proteomes" id="UP000078387">
    <property type="component" value="Unassembled WGS sequence"/>
</dbReference>
<dbReference type="VEuPathDB" id="AmoebaDB:EHI8A_053430"/>
<dbReference type="InterPro" id="IPR013201">
    <property type="entry name" value="Prot_inhib_I29"/>
</dbReference>
<dbReference type="FunFam" id="3.90.70.10:FF:000213">
    <property type="entry name" value="Cysteine protease 11"/>
    <property type="match status" value="1"/>
</dbReference>
<dbReference type="VEuPathDB" id="AmoebaDB:EHI7A_055420"/>
<evidence type="ECO:0000313" key="5">
    <source>
        <dbReference type="EMBL" id="GAT99520.1"/>
    </source>
</evidence>
<dbReference type="GO" id="GO:0008234">
    <property type="term" value="F:cysteine-type peptidase activity"/>
    <property type="evidence" value="ECO:0007669"/>
    <property type="project" value="InterPro"/>
</dbReference>
<dbReference type="SMART" id="SM00645">
    <property type="entry name" value="Pept_C1"/>
    <property type="match status" value="1"/>
</dbReference>
<evidence type="ECO:0000256" key="1">
    <source>
        <dbReference type="ARBA" id="ARBA00008455"/>
    </source>
</evidence>
<feature type="chain" id="PRO_5012746096" evidence="2">
    <location>
        <begin position="16"/>
        <end position="443"/>
    </location>
</feature>
<sequence length="443" mass="50078">MIGVVLVLLVLGSEGNSFNLNEDPLKLFEQFKQEYKKEYLTVAEELRRKAIFIQNVEMMREHNAKGSSYRMGINKFADMESNELLATSSIIQSNRRMGAKRIQEMIRMEKVYSTKQTLKQAVPDNYTLCTSEAEYNYCGTNNIDQNLCGGCYAIATAHHLSTIYAYLTKQVDNNKPKRKMLSAQQLLDCNTESWGGCGGGFAEDVLDSVDGIYYADDYPFIDADKDCENVTDCAKYRHECKSLEIDYPLKFATSNKFTHFANKNWEEIKEIIYKYHGFISAMKVTDSLLRYVGGIYKSESCTGKITDHIVVVDGYGECDGHKFLWVRSSWGNDWGVENGHFKIDWNTLCGINGVDEYDDGSQLQNNLYVEMELGTGDTAEYNPKDGAGDDNKDPIGCVIVSPSGDPSNSPEDNKTTGVVMAFRLFNDFLHLILESSLNFNRFL</sequence>
<dbReference type="PANTHER" id="PTHR12411">
    <property type="entry name" value="CYSTEINE PROTEASE FAMILY C1-RELATED"/>
    <property type="match status" value="1"/>
</dbReference>